<evidence type="ECO:0000313" key="3">
    <source>
        <dbReference type="EMBL" id="MDT0608622.1"/>
    </source>
</evidence>
<dbReference type="Pfam" id="PF07995">
    <property type="entry name" value="GSDH"/>
    <property type="match status" value="1"/>
</dbReference>
<dbReference type="InterPro" id="IPR012938">
    <property type="entry name" value="Glc/Sorbosone_DH"/>
</dbReference>
<dbReference type="SUPFAM" id="SSF49899">
    <property type="entry name" value="Concanavalin A-like lectins/glucanases"/>
    <property type="match status" value="2"/>
</dbReference>
<evidence type="ECO:0000313" key="4">
    <source>
        <dbReference type="Proteomes" id="UP001255246"/>
    </source>
</evidence>
<protein>
    <submittedName>
        <fullName evidence="3">PQQ-dependent sugar dehydrogenase</fullName>
    </submittedName>
</protein>
<dbReference type="InterPro" id="IPR035986">
    <property type="entry name" value="PKD_dom_sf"/>
</dbReference>
<name>A0ABU3AEK4_9FLAO</name>
<feature type="region of interest" description="Disordered" evidence="1">
    <location>
        <begin position="1080"/>
        <end position="1099"/>
    </location>
</feature>
<dbReference type="Gene3D" id="2.60.40.2810">
    <property type="match status" value="1"/>
</dbReference>
<dbReference type="InterPro" id="IPR044060">
    <property type="entry name" value="Bacterial_rp_domain"/>
</dbReference>
<dbReference type="Pfam" id="PF18911">
    <property type="entry name" value="PKD_4"/>
    <property type="match status" value="1"/>
</dbReference>
<dbReference type="PROSITE" id="PS50093">
    <property type="entry name" value="PKD"/>
    <property type="match status" value="1"/>
</dbReference>
<proteinExistence type="predicted"/>
<dbReference type="InterPro" id="IPR000601">
    <property type="entry name" value="PKD_dom"/>
</dbReference>
<gene>
    <name evidence="3" type="ORF">RM706_16400</name>
</gene>
<reference evidence="3 4" key="1">
    <citation type="submission" date="2023-09" db="EMBL/GenBank/DDBJ databases">
        <authorList>
            <person name="Rey-Velasco X."/>
        </authorList>
    </citation>
    <scope>NUCLEOTIDE SEQUENCE [LARGE SCALE GENOMIC DNA]</scope>
    <source>
        <strain evidence="3 4">F388</strain>
    </source>
</reference>
<feature type="non-terminal residue" evidence="3">
    <location>
        <position position="1822"/>
    </location>
</feature>
<dbReference type="InterPro" id="IPR013320">
    <property type="entry name" value="ConA-like_dom_sf"/>
</dbReference>
<dbReference type="SUPFAM" id="SSF50952">
    <property type="entry name" value="Soluble quinoprotein glucose dehydrogenase"/>
    <property type="match status" value="1"/>
</dbReference>
<dbReference type="SMART" id="SM00089">
    <property type="entry name" value="PKD"/>
    <property type="match status" value="2"/>
</dbReference>
<dbReference type="Pfam" id="PF17963">
    <property type="entry name" value="Big_9"/>
    <property type="match status" value="1"/>
</dbReference>
<dbReference type="PANTHER" id="PTHR19328">
    <property type="entry name" value="HEDGEHOG-INTERACTING PROTEIN"/>
    <property type="match status" value="1"/>
</dbReference>
<dbReference type="RefSeq" id="WP_311353358.1">
    <property type="nucleotide sequence ID" value="NZ_JAVRHR010000011.1"/>
</dbReference>
<dbReference type="EMBL" id="JAVRHR010000011">
    <property type="protein sequence ID" value="MDT0608622.1"/>
    <property type="molecule type" value="Genomic_DNA"/>
</dbReference>
<sequence>MKNKRPLPKSLKYNPCGSKPNKVWLLAFFVMSIFCAQNFYSQTGPFDLEGFSNERIIRDGLIAPLALEFLPDGRLLVVEKGGKILIADPNTGNKSTYLDISNIVNSGLERGLLDIAVPPDFDPDASSGKNQIYMFYTRSSNTDRAVIAQFNHIEGSGGLASTADVNSELILWTDTDAFVGCCHYGGGLDFGPDGKIWLTSADKFNTSNSNEGGPDDNWPLNVENTSGKIIRINRDGTIPDGTDGWPANPYVDGIVDGPYPDTTDFDFGPSFDPHPSIWAYGLRNPFRAEWDNEYGYFYIGEVGGNQGPSTDDIHLASLNQPGVFYGWNFYEGVSNFEPTGAINNFQPEDFPQPDMDLADPSNDDYFSAPIFDIPHSSLTGGFVYRGNMFPNEFDGVYFYGNYETNYIRYLVLDATGTMVQGDFEFKPSAEIPGNAGNIIFLEEGIDGALYYINYTALGGQVQRIVFEGERPPVLDAFTADVTEGDAPLLVSFSAEVSDVDTALESLSFTLNFGDGTTAETGNVDSSGSISETHQYMTEGSYDAVLSVTDGDNTPALSQPILITVGDPNDPPQFVSVSANPSFGDPPLSVLFSATVIDTDIDDPVTSLDYVLDFGDGSPNATGNPDINGNISVTHTYNTANTSGPYNAIFSISDGEAPAVFSNNLPIQVGESSALPVSDNLVFQVESFIKVGAIGSTVTEWLDESGQGNNLLALGDPQLVENATPTGLPAIVLDGDGDFLFRNDSADTALSGFPIGNQPRTVFFVVDYETVTNNEFAGLVYGSSSDNQAFGLTLDGNENDLALQGWGEQHNRNTDIDGVIDPNTGLQRGFISHAVVFDGSNFQHYLNGVLIDSGPKTYNTVLDKLWIGQNLNGGFTPISVAAAFIYSKALDASEFTAVENYVQTTFLNQNTNEQPIANDDNFTATTGVELFIPQSTGLLFNDIDDGILTVTEINGQAIANGPFTLGNGGILQADANGSITYTSAAGFSGMESFTYIVSDGTLTDGATVMITVNTTSIDEFPVTDGLVARLESDSNVLRENGVVTEWLSTAGTNMDLVAAGNPTLVANATPTGEAAISLDGSGDWLERTAPSPELPDGDGPRSVYFVVDYKDIQTSTGLSFGTDTNNQAFGVVINDNTGLLAIQGWGGGNDLPSTEDGIGNNDGSTGDDWFVHSVRYDGATVKHYKDDQLIDEVVKGDYNTTFSRFVIGEEISGTGNGEELDVAAALVYDREVTEAEHAQILQYLINKYLSTQAVGTIWLEDFEDLSNGDVVDNGATAWTSSRDGGTFEVLDGWFWTNVSGGVGTWTSEVIPIGGTVSLSLDVDDSDDNKERADFVRALYILDGGTPVEFGFVNNDIDPQTLISGEITGSTVQIVVESLVSGGNENYFIDNVTVTGATTGGTTYALTVNNGSGDGSYESGEVVNIVADAAPAGQQFVSWTGDVSGIADPNGPSTTVTMPSSDVEVTATYGPIDITTYALTVNSGSGDGTYAAGDVVNIVANAAPVGQQFVSWTGDVSGVADTNSPSTTVTIPSSDVEVTATYGEVSPGGTIWLEDFEDLSNGDVVDNGSTAWSSSRDGGTFEVLDGRFWTNVSGGVGTWTSEVIPISGTVSLSLDVDDSDDNKERADFVRALYILDGGTPVEFGFVNNDIDPQTFVSGDLTGSTVQIVVESLVSGGNENYFIDNVTVTGATTGGTTYALTVNSGSGDGSYVAGDVVNIVADAAPAGQQFVSWTGDVSGVDDTNSPSTTVTMPSSDVEVTATYGEVSPGGTIWLEDFEDLSNGDVVDNGATAWSSSRTGGIFEVLDGRFWTNVSGGVGTWTSEVI</sequence>
<accession>A0ABU3AEK4</accession>
<keyword evidence="4" id="KW-1185">Reference proteome</keyword>
<dbReference type="InterPro" id="IPR011042">
    <property type="entry name" value="6-blade_b-propeller_TolB-like"/>
</dbReference>
<dbReference type="SUPFAM" id="SSF49299">
    <property type="entry name" value="PKD domain"/>
    <property type="match status" value="2"/>
</dbReference>
<evidence type="ECO:0000256" key="1">
    <source>
        <dbReference type="SAM" id="MobiDB-lite"/>
    </source>
</evidence>
<dbReference type="Pfam" id="PF18998">
    <property type="entry name" value="Flg_new_2"/>
    <property type="match status" value="3"/>
</dbReference>
<dbReference type="Gene3D" id="2.120.10.30">
    <property type="entry name" value="TolB, C-terminal domain"/>
    <property type="match status" value="1"/>
</dbReference>
<dbReference type="PANTHER" id="PTHR19328:SF13">
    <property type="entry name" value="HIPL1 PROTEIN"/>
    <property type="match status" value="1"/>
</dbReference>
<organism evidence="3 4">
    <name type="scientific">Croceitalea rosinachiae</name>
    <dbReference type="NCBI Taxonomy" id="3075596"/>
    <lineage>
        <taxon>Bacteria</taxon>
        <taxon>Pseudomonadati</taxon>
        <taxon>Bacteroidota</taxon>
        <taxon>Flavobacteriia</taxon>
        <taxon>Flavobacteriales</taxon>
        <taxon>Flavobacteriaceae</taxon>
        <taxon>Croceitalea</taxon>
    </lineage>
</organism>
<dbReference type="InterPro" id="IPR013783">
    <property type="entry name" value="Ig-like_fold"/>
</dbReference>
<comment type="caution">
    <text evidence="3">The sequence shown here is derived from an EMBL/GenBank/DDBJ whole genome shotgun (WGS) entry which is preliminary data.</text>
</comment>
<feature type="domain" description="PKD" evidence="2">
    <location>
        <begin position="473"/>
        <end position="564"/>
    </location>
</feature>
<dbReference type="Gene3D" id="2.60.40.10">
    <property type="entry name" value="Immunoglobulins"/>
    <property type="match status" value="1"/>
</dbReference>
<dbReference type="InterPro" id="IPR011041">
    <property type="entry name" value="Quinoprot_gluc/sorb_DH_b-prop"/>
</dbReference>
<dbReference type="InterPro" id="IPR022409">
    <property type="entry name" value="PKD/Chitinase_dom"/>
</dbReference>
<evidence type="ECO:0000259" key="2">
    <source>
        <dbReference type="PROSITE" id="PS50093"/>
    </source>
</evidence>
<dbReference type="Proteomes" id="UP001255246">
    <property type="component" value="Unassembled WGS sequence"/>
</dbReference>